<dbReference type="SUPFAM" id="SSF52540">
    <property type="entry name" value="P-loop containing nucleoside triphosphate hydrolases"/>
    <property type="match status" value="1"/>
</dbReference>
<organism evidence="2 3">
    <name type="scientific">Conexibacter arvalis</name>
    <dbReference type="NCBI Taxonomy" id="912552"/>
    <lineage>
        <taxon>Bacteria</taxon>
        <taxon>Bacillati</taxon>
        <taxon>Actinomycetota</taxon>
        <taxon>Thermoleophilia</taxon>
        <taxon>Solirubrobacterales</taxon>
        <taxon>Conexibacteraceae</taxon>
        <taxon>Conexibacter</taxon>
    </lineage>
</organism>
<comment type="caution">
    <text evidence="2">The sequence shown here is derived from an EMBL/GenBank/DDBJ whole genome shotgun (WGS) entry which is preliminary data.</text>
</comment>
<feature type="compositionally biased region" description="Low complexity" evidence="1">
    <location>
        <begin position="207"/>
        <end position="235"/>
    </location>
</feature>
<feature type="region of interest" description="Disordered" evidence="1">
    <location>
        <begin position="201"/>
        <end position="235"/>
    </location>
</feature>
<dbReference type="Proteomes" id="UP000585272">
    <property type="component" value="Unassembled WGS sequence"/>
</dbReference>
<evidence type="ECO:0000313" key="3">
    <source>
        <dbReference type="Proteomes" id="UP000585272"/>
    </source>
</evidence>
<dbReference type="InterPro" id="IPR011009">
    <property type="entry name" value="Kinase-like_dom_sf"/>
</dbReference>
<sequence>MTAASDTGSHLPPLLRALADPALHGLADDDVQVRETHASWVVLAGDRAWKVKKPIAFAFLDQRTPQRRRAACEAELELNRPLAPDLYLAVRGLVPGSEGSGGAGADRAPAITLADADHPDAAEYAVEMRRFDERETLAGLIADDALEARHLRAVAERLAEFHAQAPLAPPADAPHDAPAAAAAALERLNRNGEELIALLDEGGTADPPVGGSPAGAARAAPAHPRAGGSPAGAARAAPAHSPVVAAAAARSAVLAQLRASAAYAVGRAELLAERARAGKVREVHGDLRAEHVLPGPPVRLVDRLEFNRAWREVDVADELAFLAMDLTALGRPDAVAALLAAYRGAGGDPGDAGLLAFHAVYRAHVRAKVSLLRAAQERDDGEEEAAAAERERSAALLAVAERYAWRLRLPPALVVCGPSASGKSVLAAEIGRRAGVEPISSDRVRKRLAGVAPTERAGQAVYDEAMNARTYEALGRAAAEAVAAGEPAIVDATFRRRPDRDAFARGWEESRAAGAGTRAAVGASTAGAGTPAAAGASTAGAGAPAAEAVAYVELTASPELLRARARRRLDDPERVSDGTPELALAQLAAFEPLSEIAPARHHLLRADRPPAQLADALAAALDGLLAAPPSA</sequence>
<protein>
    <recommendedName>
        <fullName evidence="4">AAA domain-containing protein</fullName>
    </recommendedName>
</protein>
<dbReference type="InterPro" id="IPR052732">
    <property type="entry name" value="Cell-binding_unc_protein"/>
</dbReference>
<dbReference type="RefSeq" id="WP_183342256.1">
    <property type="nucleotide sequence ID" value="NZ_JACHNU010000002.1"/>
</dbReference>
<dbReference type="SUPFAM" id="SSF56112">
    <property type="entry name" value="Protein kinase-like (PK-like)"/>
    <property type="match status" value="1"/>
</dbReference>
<dbReference type="PANTHER" id="PTHR43883">
    <property type="entry name" value="SLR0207 PROTEIN"/>
    <property type="match status" value="1"/>
</dbReference>
<dbReference type="EMBL" id="JACHNU010000002">
    <property type="protein sequence ID" value="MBB4662798.1"/>
    <property type="molecule type" value="Genomic_DNA"/>
</dbReference>
<dbReference type="PANTHER" id="PTHR43883:SF1">
    <property type="entry name" value="GLUCONOKINASE"/>
    <property type="match status" value="1"/>
</dbReference>
<gene>
    <name evidence="2" type="ORF">BDZ31_002384</name>
</gene>
<evidence type="ECO:0008006" key="4">
    <source>
        <dbReference type="Google" id="ProtNLM"/>
    </source>
</evidence>
<keyword evidence="3" id="KW-1185">Reference proteome</keyword>
<evidence type="ECO:0000313" key="2">
    <source>
        <dbReference type="EMBL" id="MBB4662798.1"/>
    </source>
</evidence>
<dbReference type="Pfam" id="PF13671">
    <property type="entry name" value="AAA_33"/>
    <property type="match status" value="1"/>
</dbReference>
<dbReference type="Gene3D" id="3.40.50.300">
    <property type="entry name" value="P-loop containing nucleotide triphosphate hydrolases"/>
    <property type="match status" value="1"/>
</dbReference>
<dbReference type="InterPro" id="IPR027417">
    <property type="entry name" value="P-loop_NTPase"/>
</dbReference>
<dbReference type="AlphaFoldDB" id="A0A840IFN3"/>
<name>A0A840IFN3_9ACTN</name>
<accession>A0A840IFN3</accession>
<proteinExistence type="predicted"/>
<reference evidence="2 3" key="1">
    <citation type="submission" date="2020-08" db="EMBL/GenBank/DDBJ databases">
        <title>Genomic Encyclopedia of Archaeal and Bacterial Type Strains, Phase II (KMG-II): from individual species to whole genera.</title>
        <authorList>
            <person name="Goeker M."/>
        </authorList>
    </citation>
    <scope>NUCLEOTIDE SEQUENCE [LARGE SCALE GENOMIC DNA]</scope>
    <source>
        <strain evidence="2 3">DSM 23288</strain>
    </source>
</reference>
<evidence type="ECO:0000256" key="1">
    <source>
        <dbReference type="SAM" id="MobiDB-lite"/>
    </source>
</evidence>